<name>A0A438GDH9_VITVI</name>
<proteinExistence type="predicted"/>
<keyword evidence="4" id="KW-0808">Transferase</keyword>
<evidence type="ECO:0000313" key="4">
    <source>
        <dbReference type="EMBL" id="RVW70256.1"/>
    </source>
</evidence>
<feature type="domain" description="EDR1/CTR1/ARMC3-like peptidase-like" evidence="3">
    <location>
        <begin position="134"/>
        <end position="285"/>
    </location>
</feature>
<accession>A0A438GDH9</accession>
<dbReference type="InterPro" id="IPR055164">
    <property type="entry name" value="EDR1/CTR1/ARMC3-like_pept-like"/>
</dbReference>
<dbReference type="Pfam" id="PF14381">
    <property type="entry name" value="EDR1_CTR1_ARMC3_pept"/>
    <property type="match status" value="1"/>
</dbReference>
<keyword evidence="4" id="KW-0418">Kinase</keyword>
<dbReference type="InterPro" id="IPR052441">
    <property type="entry name" value="Armadillo-Ser/Thr_Kinase"/>
</dbReference>
<sequence length="477" mass="52678">MKHIFKKLHIGSSSHDPNRSNETLSSATTSSPACASDHRTSSAQSSVSPPSSYPSPTTVSSTAASTLPTATSPAASNRSDYFLSEEEFQVQLALAISASNSDFRDDSEKDQIRAATLLSLGRHRTDSVRDKDESAESMSRRYWDYNVLDYEEKVVDGFYDVYGLSTDPVIQGKMPSLTDLETNLGNSGFEVIVVNRRIDPALEELVQVAHCIALDCPAAEVGVLVQRLAEIVTDHMGGPVRDANIMLVKWMESRKELRTSLHTSILPVGSLSIGLSRHRALLFKVPCYIGKLQFETWILQSMGLVVRGKPRGIILERSDKGFSSWIRFGERSLSYLLEGVEAWCRGESSSRCLKVWEDGGRKFRLECRSNEAGRFILCSVLDVEAKKYFLVFLEGKGLVGGWFLLAKKLRALGVSTPTLSKAFLGVSISKRGGCGFKEKEKEKGKGTYADGTRVKTGELGESLWVHLGDRELLCREE</sequence>
<dbReference type="PANTHER" id="PTHR46618:SF1">
    <property type="entry name" value="ARMADILLO REPEAT-CONTAINING PROTEIN 3"/>
    <property type="match status" value="1"/>
</dbReference>
<comment type="caution">
    <text evidence="4">The sequence shown here is derived from an EMBL/GenBank/DDBJ whole genome shotgun (WGS) entry which is preliminary data.</text>
</comment>
<dbReference type="AlphaFoldDB" id="A0A438GDH9"/>
<evidence type="ECO:0000313" key="5">
    <source>
        <dbReference type="Proteomes" id="UP000288805"/>
    </source>
</evidence>
<dbReference type="GO" id="GO:0016301">
    <property type="term" value="F:kinase activity"/>
    <property type="evidence" value="ECO:0007669"/>
    <property type="project" value="UniProtKB-KW"/>
</dbReference>
<feature type="compositionally biased region" description="Low complexity" evidence="2">
    <location>
        <begin position="23"/>
        <end position="75"/>
    </location>
</feature>
<dbReference type="EMBL" id="QGNW01000469">
    <property type="protein sequence ID" value="RVW70256.1"/>
    <property type="molecule type" value="Genomic_DNA"/>
</dbReference>
<dbReference type="PANTHER" id="PTHR46618">
    <property type="entry name" value="ARMADILLO REPEAT-CONTAINING PROTEIN 3"/>
    <property type="match status" value="1"/>
</dbReference>
<feature type="region of interest" description="Disordered" evidence="2">
    <location>
        <begin position="1"/>
        <end position="75"/>
    </location>
</feature>
<evidence type="ECO:0000256" key="1">
    <source>
        <dbReference type="ARBA" id="ARBA00022737"/>
    </source>
</evidence>
<gene>
    <name evidence="4" type="primary">EDR1_4</name>
    <name evidence="4" type="ORF">CK203_056191</name>
</gene>
<keyword evidence="1" id="KW-0677">Repeat</keyword>
<evidence type="ECO:0000259" key="3">
    <source>
        <dbReference type="Pfam" id="PF14381"/>
    </source>
</evidence>
<reference evidence="4 5" key="1">
    <citation type="journal article" date="2018" name="PLoS Genet.">
        <title>Population sequencing reveals clonal diversity and ancestral inbreeding in the grapevine cultivar Chardonnay.</title>
        <authorList>
            <person name="Roach M.J."/>
            <person name="Johnson D.L."/>
            <person name="Bohlmann J."/>
            <person name="van Vuuren H.J."/>
            <person name="Jones S.J."/>
            <person name="Pretorius I.S."/>
            <person name="Schmidt S.A."/>
            <person name="Borneman A.R."/>
        </authorList>
    </citation>
    <scope>NUCLEOTIDE SEQUENCE [LARGE SCALE GENOMIC DNA]</scope>
    <source>
        <strain evidence="5">cv. Chardonnay</strain>
        <tissue evidence="4">Leaf</tissue>
    </source>
</reference>
<evidence type="ECO:0000256" key="2">
    <source>
        <dbReference type="SAM" id="MobiDB-lite"/>
    </source>
</evidence>
<dbReference type="Proteomes" id="UP000288805">
    <property type="component" value="Unassembled WGS sequence"/>
</dbReference>
<organism evidence="4 5">
    <name type="scientific">Vitis vinifera</name>
    <name type="common">Grape</name>
    <dbReference type="NCBI Taxonomy" id="29760"/>
    <lineage>
        <taxon>Eukaryota</taxon>
        <taxon>Viridiplantae</taxon>
        <taxon>Streptophyta</taxon>
        <taxon>Embryophyta</taxon>
        <taxon>Tracheophyta</taxon>
        <taxon>Spermatophyta</taxon>
        <taxon>Magnoliopsida</taxon>
        <taxon>eudicotyledons</taxon>
        <taxon>Gunneridae</taxon>
        <taxon>Pentapetalae</taxon>
        <taxon>rosids</taxon>
        <taxon>Vitales</taxon>
        <taxon>Vitaceae</taxon>
        <taxon>Viteae</taxon>
        <taxon>Vitis</taxon>
    </lineage>
</organism>
<protein>
    <submittedName>
        <fullName evidence="4">Serine/threonine-protein kinase EDR1</fullName>
    </submittedName>
</protein>